<keyword evidence="4" id="KW-0804">Transcription</keyword>
<dbReference type="FunFam" id="3.40.50.300:FF:000006">
    <property type="entry name" value="DNA-binding transcriptional regulator NtrC"/>
    <property type="match status" value="1"/>
</dbReference>
<dbReference type="PROSITE" id="PS00688">
    <property type="entry name" value="SIGMA54_INTERACT_3"/>
    <property type="match status" value="1"/>
</dbReference>
<keyword evidence="3" id="KW-0805">Transcription regulation</keyword>
<dbReference type="SMART" id="SM00382">
    <property type="entry name" value="AAA"/>
    <property type="match status" value="1"/>
</dbReference>
<dbReference type="Pfam" id="PF25601">
    <property type="entry name" value="AAA_lid_14"/>
    <property type="match status" value="1"/>
</dbReference>
<proteinExistence type="predicted"/>
<dbReference type="AlphaFoldDB" id="A0A8J7SMM9"/>
<dbReference type="EMBL" id="JAENIM010000044">
    <property type="protein sequence ID" value="MBK1792175.1"/>
    <property type="molecule type" value="Genomic_DNA"/>
</dbReference>
<keyword evidence="9" id="KW-1185">Reference proteome</keyword>
<feature type="domain" description="Sigma-54 factor interaction" evidence="6">
    <location>
        <begin position="149"/>
        <end position="378"/>
    </location>
</feature>
<reference evidence="8" key="1">
    <citation type="submission" date="2021-01" db="EMBL/GenBank/DDBJ databases">
        <title>Modified the classification status of verrucomicrobia.</title>
        <authorList>
            <person name="Feng X."/>
        </authorList>
    </citation>
    <scope>NUCLEOTIDE SEQUENCE</scope>
    <source>
        <strain evidence="8">_KCTC 22039</strain>
    </source>
</reference>
<dbReference type="InterPro" id="IPR003593">
    <property type="entry name" value="AAA+_ATPase"/>
</dbReference>
<dbReference type="InterPro" id="IPR001789">
    <property type="entry name" value="Sig_transdc_resp-reg_receiver"/>
</dbReference>
<feature type="modified residue" description="4-aspartylphosphate" evidence="5">
    <location>
        <position position="57"/>
    </location>
</feature>
<evidence type="ECO:0000256" key="1">
    <source>
        <dbReference type="ARBA" id="ARBA00022741"/>
    </source>
</evidence>
<dbReference type="Gene3D" id="3.40.50.300">
    <property type="entry name" value="P-loop containing nucleotide triphosphate hydrolases"/>
    <property type="match status" value="1"/>
</dbReference>
<gene>
    <name evidence="8" type="ORF">JIN82_13520</name>
</gene>
<keyword evidence="5" id="KW-0597">Phosphoprotein</keyword>
<dbReference type="Pfam" id="PF00072">
    <property type="entry name" value="Response_reg"/>
    <property type="match status" value="1"/>
</dbReference>
<dbReference type="InterPro" id="IPR002078">
    <property type="entry name" value="Sigma_54_int"/>
</dbReference>
<evidence type="ECO:0000256" key="5">
    <source>
        <dbReference type="PROSITE-ProRule" id="PRU00169"/>
    </source>
</evidence>
<dbReference type="PANTHER" id="PTHR32071:SF38">
    <property type="entry name" value="PSP OPERON TRANSCRIPTIONAL ACTIVATOR"/>
    <property type="match status" value="1"/>
</dbReference>
<comment type="caution">
    <text evidence="8">The sequence shown here is derived from an EMBL/GenBank/DDBJ whole genome shotgun (WGS) entry which is preliminary data.</text>
</comment>
<dbReference type="GO" id="GO:0005524">
    <property type="term" value="F:ATP binding"/>
    <property type="evidence" value="ECO:0007669"/>
    <property type="project" value="UniProtKB-KW"/>
</dbReference>
<keyword evidence="2" id="KW-0067">ATP-binding</keyword>
<protein>
    <submittedName>
        <fullName evidence="8">Sigma-54-dependent Fis family transcriptional regulator</fullName>
    </submittedName>
</protein>
<dbReference type="Gene3D" id="3.40.50.2300">
    <property type="match status" value="1"/>
</dbReference>
<evidence type="ECO:0000256" key="3">
    <source>
        <dbReference type="ARBA" id="ARBA00023015"/>
    </source>
</evidence>
<dbReference type="InterPro" id="IPR025662">
    <property type="entry name" value="Sigma_54_int_dom_ATP-bd_1"/>
</dbReference>
<keyword evidence="1" id="KW-0547">Nucleotide-binding</keyword>
<dbReference type="CDD" id="cd00009">
    <property type="entry name" value="AAA"/>
    <property type="match status" value="1"/>
</dbReference>
<evidence type="ECO:0000256" key="4">
    <source>
        <dbReference type="ARBA" id="ARBA00023163"/>
    </source>
</evidence>
<accession>A0A8J7SMM9</accession>
<dbReference type="InterPro" id="IPR058031">
    <property type="entry name" value="AAA_lid_NorR"/>
</dbReference>
<feature type="domain" description="Response regulatory" evidence="7">
    <location>
        <begin position="8"/>
        <end position="122"/>
    </location>
</feature>
<dbReference type="InterPro" id="IPR011006">
    <property type="entry name" value="CheY-like_superfamily"/>
</dbReference>
<dbReference type="SMART" id="SM00448">
    <property type="entry name" value="REC"/>
    <property type="match status" value="1"/>
</dbReference>
<name>A0A8J7SMM9_9BACT</name>
<dbReference type="PROSITE" id="PS00675">
    <property type="entry name" value="SIGMA54_INTERACT_1"/>
    <property type="match status" value="1"/>
</dbReference>
<dbReference type="InterPro" id="IPR025944">
    <property type="entry name" value="Sigma_54_int_dom_CS"/>
</dbReference>
<dbReference type="Proteomes" id="UP000624703">
    <property type="component" value="Unassembled WGS sequence"/>
</dbReference>
<organism evidence="8 9">
    <name type="scientific">Persicirhabdus sediminis</name>
    <dbReference type="NCBI Taxonomy" id="454144"/>
    <lineage>
        <taxon>Bacteria</taxon>
        <taxon>Pseudomonadati</taxon>
        <taxon>Verrucomicrobiota</taxon>
        <taxon>Verrucomicrobiia</taxon>
        <taxon>Verrucomicrobiales</taxon>
        <taxon>Verrucomicrobiaceae</taxon>
        <taxon>Persicirhabdus</taxon>
    </lineage>
</organism>
<dbReference type="PANTHER" id="PTHR32071">
    <property type="entry name" value="TRANSCRIPTIONAL REGULATORY PROTEIN"/>
    <property type="match status" value="1"/>
</dbReference>
<dbReference type="InterPro" id="IPR027417">
    <property type="entry name" value="P-loop_NTPase"/>
</dbReference>
<dbReference type="SUPFAM" id="SSF52172">
    <property type="entry name" value="CheY-like"/>
    <property type="match status" value="1"/>
</dbReference>
<dbReference type="GO" id="GO:0000160">
    <property type="term" value="P:phosphorelay signal transduction system"/>
    <property type="evidence" value="ECO:0007669"/>
    <property type="project" value="InterPro"/>
</dbReference>
<evidence type="ECO:0000313" key="8">
    <source>
        <dbReference type="EMBL" id="MBK1792175.1"/>
    </source>
</evidence>
<dbReference type="InterPro" id="IPR009057">
    <property type="entry name" value="Homeodomain-like_sf"/>
</dbReference>
<dbReference type="PROSITE" id="PS50110">
    <property type="entry name" value="RESPONSE_REGULATORY"/>
    <property type="match status" value="1"/>
</dbReference>
<evidence type="ECO:0000256" key="2">
    <source>
        <dbReference type="ARBA" id="ARBA00022840"/>
    </source>
</evidence>
<dbReference type="CDD" id="cd00156">
    <property type="entry name" value="REC"/>
    <property type="match status" value="1"/>
</dbReference>
<evidence type="ECO:0000313" key="9">
    <source>
        <dbReference type="Proteomes" id="UP000624703"/>
    </source>
</evidence>
<evidence type="ECO:0000259" key="7">
    <source>
        <dbReference type="PROSITE" id="PS50110"/>
    </source>
</evidence>
<dbReference type="SUPFAM" id="SSF52540">
    <property type="entry name" value="P-loop containing nucleoside triphosphate hydrolases"/>
    <property type="match status" value="1"/>
</dbReference>
<dbReference type="Pfam" id="PF00158">
    <property type="entry name" value="Sigma54_activat"/>
    <property type="match status" value="1"/>
</dbReference>
<dbReference type="Gene3D" id="1.10.8.60">
    <property type="match status" value="1"/>
</dbReference>
<dbReference type="GO" id="GO:0006355">
    <property type="term" value="P:regulation of DNA-templated transcription"/>
    <property type="evidence" value="ECO:0007669"/>
    <property type="project" value="InterPro"/>
</dbReference>
<evidence type="ECO:0000259" key="6">
    <source>
        <dbReference type="PROSITE" id="PS50045"/>
    </source>
</evidence>
<dbReference type="RefSeq" id="WP_200312190.1">
    <property type="nucleotide sequence ID" value="NZ_JAENIM010000044.1"/>
</dbReference>
<dbReference type="PROSITE" id="PS50045">
    <property type="entry name" value="SIGMA54_INTERACT_4"/>
    <property type="match status" value="1"/>
</dbReference>
<sequence length="459" mass="50596">MSEIAEQTILLVDTDLDYLDWATRHLEAPGIRILRTDHAEKAIKVVEKTEIDLVIADLVLQPIDGIKMMGRVRAINPDLLVILTGGFPSTGQIIEATQQGAHDILRKESLTFELRPVVEAALSTVDSRKTAGNTKAKDEAPATDHRVKMIGNSKALQDVFKVVGRVARTDVPVLVTGESGTGKELVSHAIHEYSPRCKNEMLVINCGAIPENLLESELFGHEKGSFTGASARRAGRFEQCDGGTLFLDEIGDMPASVQVKLLRVLQDGTFSRVGSNETQQSDVRIVAATNKDLAQEVADGNFREDLYYRLNVVEIHLPPLRDRREDVPLLADFFLRIITRRNGMARLRLTGEAKDMLQAHSWPGNVRELENTIARACALASSDVLLPEDIPLAKSALDVKRDLTKVIDQVIAASDDDENVLEWVTHQLANRALERCSSDPKAAAKMLGISKEELKPLLK</sequence>
<dbReference type="SUPFAM" id="SSF46689">
    <property type="entry name" value="Homeodomain-like"/>
    <property type="match status" value="1"/>
</dbReference>